<dbReference type="Proteomes" id="UP000585836">
    <property type="component" value="Unassembled WGS sequence"/>
</dbReference>
<proteinExistence type="predicted"/>
<protein>
    <submittedName>
        <fullName evidence="2">Uncharacterized protein</fullName>
    </submittedName>
</protein>
<sequence length="73" mass="7673">MKWSRSVSMRCCMRRFLPAGPNRPSTSAVPISPRAATKTATPTTASAAVKGLPASVSRSEPENPSVVSVITVM</sequence>
<gene>
    <name evidence="2" type="ORF">FHS34_007673</name>
</gene>
<organism evidence="2 3">
    <name type="scientific">Streptomyces echinatus</name>
    <dbReference type="NCBI Taxonomy" id="67293"/>
    <lineage>
        <taxon>Bacteria</taxon>
        <taxon>Bacillati</taxon>
        <taxon>Actinomycetota</taxon>
        <taxon>Actinomycetes</taxon>
        <taxon>Kitasatosporales</taxon>
        <taxon>Streptomycetaceae</taxon>
        <taxon>Streptomyces</taxon>
    </lineage>
</organism>
<feature type="compositionally biased region" description="Low complexity" evidence="1">
    <location>
        <begin position="35"/>
        <end position="48"/>
    </location>
</feature>
<accession>A0A7W9Q223</accession>
<feature type="region of interest" description="Disordered" evidence="1">
    <location>
        <begin position="17"/>
        <end position="73"/>
    </location>
</feature>
<dbReference type="EMBL" id="JACHJK010000022">
    <property type="protein sequence ID" value="MBB5932164.1"/>
    <property type="molecule type" value="Genomic_DNA"/>
</dbReference>
<keyword evidence="3" id="KW-1185">Reference proteome</keyword>
<reference evidence="2 3" key="1">
    <citation type="submission" date="2020-08" db="EMBL/GenBank/DDBJ databases">
        <title>Genomic Encyclopedia of Type Strains, Phase III (KMG-III): the genomes of soil and plant-associated and newly described type strains.</title>
        <authorList>
            <person name="Whitman W."/>
        </authorList>
    </citation>
    <scope>NUCLEOTIDE SEQUENCE [LARGE SCALE GENOMIC DNA]</scope>
    <source>
        <strain evidence="2 3">CECT 3313</strain>
    </source>
</reference>
<evidence type="ECO:0000313" key="2">
    <source>
        <dbReference type="EMBL" id="MBB5932164.1"/>
    </source>
</evidence>
<evidence type="ECO:0000313" key="3">
    <source>
        <dbReference type="Proteomes" id="UP000585836"/>
    </source>
</evidence>
<comment type="caution">
    <text evidence="2">The sequence shown here is derived from an EMBL/GenBank/DDBJ whole genome shotgun (WGS) entry which is preliminary data.</text>
</comment>
<name>A0A7W9Q223_9ACTN</name>
<evidence type="ECO:0000256" key="1">
    <source>
        <dbReference type="SAM" id="MobiDB-lite"/>
    </source>
</evidence>
<dbReference type="AlphaFoldDB" id="A0A7W9Q223"/>